<proteinExistence type="predicted"/>
<gene>
    <name evidence="3" type="ORF">CYNAS_LOCUS7726</name>
</gene>
<evidence type="ECO:0000313" key="4">
    <source>
        <dbReference type="Proteomes" id="UP001176961"/>
    </source>
</evidence>
<dbReference type="Proteomes" id="UP001176961">
    <property type="component" value="Unassembled WGS sequence"/>
</dbReference>
<reference evidence="3" key="1">
    <citation type="submission" date="2023-07" db="EMBL/GenBank/DDBJ databases">
        <authorList>
            <consortium name="CYATHOMIX"/>
        </authorList>
    </citation>
    <scope>NUCLEOTIDE SEQUENCE</scope>
    <source>
        <strain evidence="3">N/A</strain>
    </source>
</reference>
<keyword evidence="4" id="KW-1185">Reference proteome</keyword>
<comment type="caution">
    <text evidence="3">The sequence shown here is derived from an EMBL/GenBank/DDBJ whole genome shotgun (WGS) entry which is preliminary data.</text>
</comment>
<dbReference type="Gene3D" id="3.40.350.10">
    <property type="entry name" value="Creatinase/prolidase N-terminal domain"/>
    <property type="match status" value="1"/>
</dbReference>
<sequence length="321" mass="36010">MGGFGEPSLLYAVATFHQEYSGNFFGFNGIEASVPVTFINESKSWIDPGPAFDIQSQRNGYVNVQIIRGAGPHVYADSPTSFNEVVQTIVNEQEKFSQSSYGLGDVEGLMVMVGQDDGAVQYSKSKAFQIWLFNTTLDTLIIFTRKGIYVLTSNRKADYFNSVKSDEFVGVVAPATPIHRGENFPFPNTLPLAIVELRVCLVQVEALVREVRCVCARAERRESMARLAVNVAKRGFSITLRNHRVRLSSQQLFDLDVTESVGEALLQSRKVKRPDLRRLQNDDEPPVKMQGPTLRRLQRDEPPIPEESSSELSYLDKEVRL</sequence>
<dbReference type="EMBL" id="CATQJL010000112">
    <property type="protein sequence ID" value="CAJ0595743.1"/>
    <property type="molecule type" value="Genomic_DNA"/>
</dbReference>
<dbReference type="InterPro" id="IPR029149">
    <property type="entry name" value="Creatin/AminoP/Spt16_N"/>
</dbReference>
<evidence type="ECO:0000256" key="1">
    <source>
        <dbReference type="SAM" id="MobiDB-lite"/>
    </source>
</evidence>
<evidence type="ECO:0000313" key="3">
    <source>
        <dbReference type="EMBL" id="CAJ0595743.1"/>
    </source>
</evidence>
<evidence type="ECO:0000259" key="2">
    <source>
        <dbReference type="Pfam" id="PF14826"/>
    </source>
</evidence>
<feature type="domain" description="FACT complex subunit SPT16 N-terminal lobe" evidence="2">
    <location>
        <begin position="82"/>
        <end position="167"/>
    </location>
</feature>
<feature type="region of interest" description="Disordered" evidence="1">
    <location>
        <begin position="274"/>
        <end position="321"/>
    </location>
</feature>
<dbReference type="AlphaFoldDB" id="A0AA36M1R6"/>
<name>A0AA36M1R6_CYLNA</name>
<organism evidence="3 4">
    <name type="scientific">Cylicocyclus nassatus</name>
    <name type="common">Nematode worm</name>
    <dbReference type="NCBI Taxonomy" id="53992"/>
    <lineage>
        <taxon>Eukaryota</taxon>
        <taxon>Metazoa</taxon>
        <taxon>Ecdysozoa</taxon>
        <taxon>Nematoda</taxon>
        <taxon>Chromadorea</taxon>
        <taxon>Rhabditida</taxon>
        <taxon>Rhabditina</taxon>
        <taxon>Rhabditomorpha</taxon>
        <taxon>Strongyloidea</taxon>
        <taxon>Strongylidae</taxon>
        <taxon>Cylicocyclus</taxon>
    </lineage>
</organism>
<dbReference type="InterPro" id="IPR029148">
    <property type="entry name" value="FACT-SPT16_Nlobe"/>
</dbReference>
<accession>A0AA36M1R6</accession>
<protein>
    <recommendedName>
        <fullName evidence="2">FACT complex subunit SPT16 N-terminal lobe domain-containing protein</fullName>
    </recommendedName>
</protein>
<dbReference type="Pfam" id="PF14826">
    <property type="entry name" value="FACT-Spt16_Nlob"/>
    <property type="match status" value="1"/>
</dbReference>